<organism evidence="14 15">
    <name type="scientific">Aliicoccus persicus</name>
    <dbReference type="NCBI Taxonomy" id="930138"/>
    <lineage>
        <taxon>Bacteria</taxon>
        <taxon>Bacillati</taxon>
        <taxon>Bacillota</taxon>
        <taxon>Bacilli</taxon>
        <taxon>Bacillales</taxon>
        <taxon>Staphylococcaceae</taxon>
        <taxon>Aliicoccus</taxon>
    </lineage>
</organism>
<comment type="catalytic activity">
    <reaction evidence="11">
        <text>adenosine + phosphate = alpha-D-ribose 1-phosphate + adenine</text>
        <dbReference type="Rhea" id="RHEA:27642"/>
        <dbReference type="ChEBI" id="CHEBI:16335"/>
        <dbReference type="ChEBI" id="CHEBI:16708"/>
        <dbReference type="ChEBI" id="CHEBI:43474"/>
        <dbReference type="ChEBI" id="CHEBI:57720"/>
        <dbReference type="EC" id="2.4.2.1"/>
    </reaction>
    <physiologicalReaction direction="left-to-right" evidence="11">
        <dbReference type="Rhea" id="RHEA:27643"/>
    </physiologicalReaction>
</comment>
<evidence type="ECO:0000256" key="6">
    <source>
        <dbReference type="ARBA" id="ARBA00022679"/>
    </source>
</evidence>
<reference evidence="14" key="1">
    <citation type="journal article" date="2021" name="PeerJ">
        <title>Extensive microbial diversity within the chicken gut microbiome revealed by metagenomics and culture.</title>
        <authorList>
            <person name="Gilroy R."/>
            <person name="Ravi A."/>
            <person name="Getino M."/>
            <person name="Pursley I."/>
            <person name="Horton D.L."/>
            <person name="Alikhan N.F."/>
            <person name="Baker D."/>
            <person name="Gharbi K."/>
            <person name="Hall N."/>
            <person name="Watson M."/>
            <person name="Adriaenssens E.M."/>
            <person name="Foster-Nyarko E."/>
            <person name="Jarju S."/>
            <person name="Secka A."/>
            <person name="Antonio M."/>
            <person name="Oren A."/>
            <person name="Chaudhuri R.R."/>
            <person name="La Ragione R."/>
            <person name="Hildebrand F."/>
            <person name="Pallen M.J."/>
        </authorList>
    </citation>
    <scope>NUCLEOTIDE SEQUENCE</scope>
    <source>
        <strain evidence="14">6019</strain>
    </source>
</reference>
<dbReference type="CDD" id="cd16833">
    <property type="entry name" value="YfiH"/>
    <property type="match status" value="1"/>
</dbReference>
<comment type="cofactor">
    <cofactor evidence="2">
        <name>Zn(2+)</name>
        <dbReference type="ChEBI" id="CHEBI:29105"/>
    </cofactor>
</comment>
<keyword evidence="9" id="KW-0862">Zinc</keyword>
<evidence type="ECO:0000256" key="12">
    <source>
        <dbReference type="ARBA" id="ARBA00049893"/>
    </source>
</evidence>
<dbReference type="SUPFAM" id="SSF64438">
    <property type="entry name" value="CNF1/YfiH-like putative cysteine hydrolases"/>
    <property type="match status" value="1"/>
</dbReference>
<comment type="catalytic activity">
    <reaction evidence="12">
        <text>S-methyl-5'-thioadenosine + phosphate = 5-(methylsulfanyl)-alpha-D-ribose 1-phosphate + adenine</text>
        <dbReference type="Rhea" id="RHEA:11852"/>
        <dbReference type="ChEBI" id="CHEBI:16708"/>
        <dbReference type="ChEBI" id="CHEBI:17509"/>
        <dbReference type="ChEBI" id="CHEBI:43474"/>
        <dbReference type="ChEBI" id="CHEBI:58533"/>
        <dbReference type="EC" id="2.4.2.28"/>
    </reaction>
    <physiologicalReaction direction="left-to-right" evidence="12">
        <dbReference type="Rhea" id="RHEA:11853"/>
    </physiologicalReaction>
</comment>
<dbReference type="PANTHER" id="PTHR30616:SF2">
    <property type="entry name" value="PURINE NUCLEOSIDE PHOSPHORYLASE LACC1"/>
    <property type="match status" value="1"/>
</dbReference>
<evidence type="ECO:0000256" key="13">
    <source>
        <dbReference type="RuleBase" id="RU361274"/>
    </source>
</evidence>
<evidence type="ECO:0000256" key="11">
    <source>
        <dbReference type="ARBA" id="ARBA00048968"/>
    </source>
</evidence>
<proteinExistence type="inferred from homology"/>
<gene>
    <name evidence="14" type="primary">pgeF</name>
    <name evidence="14" type="ORF">K8V35_02200</name>
</gene>
<comment type="function">
    <text evidence="4">Purine nucleoside enzyme that catalyzes the phosphorolysis of adenosine and inosine nucleosides, yielding D-ribose 1-phosphate and the respective free bases, adenine and hypoxanthine. Also catalyzes the phosphorolysis of S-methyl-5'-thioadenosine into adenine and S-methyl-5-thio-alpha-D-ribose 1-phosphate. Also has adenosine deaminase activity.</text>
</comment>
<dbReference type="Pfam" id="PF02578">
    <property type="entry name" value="Cu-oxidase_4"/>
    <property type="match status" value="1"/>
</dbReference>
<evidence type="ECO:0000313" key="15">
    <source>
        <dbReference type="Proteomes" id="UP000763505"/>
    </source>
</evidence>
<dbReference type="InterPro" id="IPR011324">
    <property type="entry name" value="Cytotoxic_necrot_fac-like_cat"/>
</dbReference>
<dbReference type="AlphaFoldDB" id="A0A921B5Z7"/>
<dbReference type="InterPro" id="IPR003730">
    <property type="entry name" value="Cu_polyphenol_OxRdtase"/>
</dbReference>
<dbReference type="Gene3D" id="3.60.140.10">
    <property type="entry name" value="CNF1/YfiH-like putative cysteine hydrolases"/>
    <property type="match status" value="1"/>
</dbReference>
<dbReference type="PANTHER" id="PTHR30616">
    <property type="entry name" value="UNCHARACTERIZED PROTEIN YFIH"/>
    <property type="match status" value="1"/>
</dbReference>
<evidence type="ECO:0000256" key="5">
    <source>
        <dbReference type="ARBA" id="ARBA00007353"/>
    </source>
</evidence>
<dbReference type="GO" id="GO:0005507">
    <property type="term" value="F:copper ion binding"/>
    <property type="evidence" value="ECO:0007669"/>
    <property type="project" value="TreeGrafter"/>
</dbReference>
<comment type="similarity">
    <text evidence="5 13">Belongs to the purine nucleoside phosphorylase YfiH/LACC1 family.</text>
</comment>
<evidence type="ECO:0000256" key="8">
    <source>
        <dbReference type="ARBA" id="ARBA00022801"/>
    </source>
</evidence>
<evidence type="ECO:0000256" key="1">
    <source>
        <dbReference type="ARBA" id="ARBA00000553"/>
    </source>
</evidence>
<comment type="catalytic activity">
    <reaction evidence="10">
        <text>adenosine + H2O + H(+) = inosine + NH4(+)</text>
        <dbReference type="Rhea" id="RHEA:24408"/>
        <dbReference type="ChEBI" id="CHEBI:15377"/>
        <dbReference type="ChEBI" id="CHEBI:15378"/>
        <dbReference type="ChEBI" id="CHEBI:16335"/>
        <dbReference type="ChEBI" id="CHEBI:17596"/>
        <dbReference type="ChEBI" id="CHEBI:28938"/>
        <dbReference type="EC" id="3.5.4.4"/>
    </reaction>
    <physiologicalReaction direction="left-to-right" evidence="10">
        <dbReference type="Rhea" id="RHEA:24409"/>
    </physiologicalReaction>
</comment>
<dbReference type="EMBL" id="DYYI01000020">
    <property type="protein sequence ID" value="HJE19152.1"/>
    <property type="molecule type" value="Genomic_DNA"/>
</dbReference>
<accession>A0A921B5Z7</accession>
<dbReference type="InterPro" id="IPR038371">
    <property type="entry name" value="Cu_polyphenol_OxRdtase_sf"/>
</dbReference>
<dbReference type="NCBIfam" id="TIGR00726">
    <property type="entry name" value="peptidoglycan editing factor PgeF"/>
    <property type="match status" value="1"/>
</dbReference>
<name>A0A921B5Z7_9STAP</name>
<dbReference type="GO" id="GO:0016787">
    <property type="term" value="F:hydrolase activity"/>
    <property type="evidence" value="ECO:0007669"/>
    <property type="project" value="UniProtKB-KW"/>
</dbReference>
<evidence type="ECO:0000256" key="9">
    <source>
        <dbReference type="ARBA" id="ARBA00022833"/>
    </source>
</evidence>
<evidence type="ECO:0000313" key="14">
    <source>
        <dbReference type="EMBL" id="HJE19152.1"/>
    </source>
</evidence>
<reference evidence="14" key="2">
    <citation type="submission" date="2021-09" db="EMBL/GenBank/DDBJ databases">
        <authorList>
            <person name="Gilroy R."/>
        </authorList>
    </citation>
    <scope>NUCLEOTIDE SEQUENCE</scope>
    <source>
        <strain evidence="14">6019</strain>
    </source>
</reference>
<dbReference type="Proteomes" id="UP000763505">
    <property type="component" value="Unassembled WGS sequence"/>
</dbReference>
<comment type="catalytic activity">
    <reaction evidence="1">
        <text>inosine + phosphate = alpha-D-ribose 1-phosphate + hypoxanthine</text>
        <dbReference type="Rhea" id="RHEA:27646"/>
        <dbReference type="ChEBI" id="CHEBI:17368"/>
        <dbReference type="ChEBI" id="CHEBI:17596"/>
        <dbReference type="ChEBI" id="CHEBI:43474"/>
        <dbReference type="ChEBI" id="CHEBI:57720"/>
        <dbReference type="EC" id="2.4.2.1"/>
    </reaction>
    <physiologicalReaction direction="left-to-right" evidence="1">
        <dbReference type="Rhea" id="RHEA:27647"/>
    </physiologicalReaction>
</comment>
<keyword evidence="8" id="KW-0378">Hydrolase</keyword>
<evidence type="ECO:0000256" key="10">
    <source>
        <dbReference type="ARBA" id="ARBA00047989"/>
    </source>
</evidence>
<evidence type="ECO:0000256" key="3">
    <source>
        <dbReference type="ARBA" id="ARBA00001973"/>
    </source>
</evidence>
<protein>
    <recommendedName>
        <fullName evidence="13">Purine nucleoside phosphorylase</fullName>
    </recommendedName>
</protein>
<comment type="caution">
    <text evidence="14">The sequence shown here is derived from an EMBL/GenBank/DDBJ whole genome shotgun (WGS) entry which is preliminary data.</text>
</comment>
<evidence type="ECO:0000256" key="2">
    <source>
        <dbReference type="ARBA" id="ARBA00001947"/>
    </source>
</evidence>
<evidence type="ECO:0000256" key="4">
    <source>
        <dbReference type="ARBA" id="ARBA00003215"/>
    </source>
</evidence>
<keyword evidence="6" id="KW-0808">Transferase</keyword>
<comment type="cofactor">
    <cofactor evidence="3">
        <name>Cu(2+)</name>
        <dbReference type="ChEBI" id="CHEBI:29036"/>
    </cofactor>
</comment>
<evidence type="ECO:0000256" key="7">
    <source>
        <dbReference type="ARBA" id="ARBA00022723"/>
    </source>
</evidence>
<keyword evidence="7" id="KW-0479">Metal-binding</keyword>
<sequence>MFKDNDYYVGGIVDGVTFGYSKRLKGVSQFPNESLNLALYIKDELENVHENQLRLGNTINFQPADWVSPIQTHGNEVRVVTIADRGKNIAALGKSLKGVDGVFTYDENVLLTMNYADCVPVYVYSRKNNFVGLAHAGWKGTSGRITQRLIESYDGELEDLAVLIGPAINHDAYEVDDRVIDRLRDVGLDDTCFTQTESGYQLDLKQLNKLQAMNIGIDESQIFVSDLGTEDTSQFFSYRVEGGKTGRAVAFIGRKSN</sequence>
<dbReference type="GO" id="GO:0017061">
    <property type="term" value="F:S-methyl-5-thioadenosine phosphorylase activity"/>
    <property type="evidence" value="ECO:0007669"/>
    <property type="project" value="UniProtKB-EC"/>
</dbReference>